<comment type="caution">
    <text evidence="7">The sequence shown here is derived from an EMBL/GenBank/DDBJ whole genome shotgun (WGS) entry which is preliminary data.</text>
</comment>
<comment type="similarity">
    <text evidence="5">Belongs to the ABC-2 integral membrane protein family.</text>
</comment>
<dbReference type="PANTHER" id="PTHR43027">
    <property type="entry name" value="DOXORUBICIN RESISTANCE ABC TRANSPORTER PERMEASE PROTEIN DRRC-RELATED"/>
    <property type="match status" value="1"/>
</dbReference>
<keyword evidence="3 5" id="KW-1133">Transmembrane helix</keyword>
<dbReference type="InterPro" id="IPR013525">
    <property type="entry name" value="ABC2_TM"/>
</dbReference>
<dbReference type="AlphaFoldDB" id="A0A4R8ELU4"/>
<evidence type="ECO:0000256" key="3">
    <source>
        <dbReference type="ARBA" id="ARBA00022989"/>
    </source>
</evidence>
<proteinExistence type="inferred from homology"/>
<keyword evidence="8" id="KW-1185">Reference proteome</keyword>
<evidence type="ECO:0000256" key="2">
    <source>
        <dbReference type="ARBA" id="ARBA00022692"/>
    </source>
</evidence>
<organism evidence="7 8">
    <name type="scientific">Petrotoga sibirica</name>
    <dbReference type="NCBI Taxonomy" id="156202"/>
    <lineage>
        <taxon>Bacteria</taxon>
        <taxon>Thermotogati</taxon>
        <taxon>Thermotogota</taxon>
        <taxon>Thermotogae</taxon>
        <taxon>Petrotogales</taxon>
        <taxon>Petrotogaceae</taxon>
        <taxon>Petrotoga</taxon>
    </lineage>
</organism>
<evidence type="ECO:0000256" key="4">
    <source>
        <dbReference type="ARBA" id="ARBA00023136"/>
    </source>
</evidence>
<evidence type="ECO:0000313" key="8">
    <source>
        <dbReference type="Proteomes" id="UP000294817"/>
    </source>
</evidence>
<keyword evidence="5" id="KW-0813">Transport</keyword>
<keyword evidence="5" id="KW-1003">Cell membrane</keyword>
<keyword evidence="2 5" id="KW-0812">Transmembrane</keyword>
<dbReference type="InterPro" id="IPR052902">
    <property type="entry name" value="ABC-2_transporter"/>
</dbReference>
<dbReference type="PANTHER" id="PTHR43027:SF2">
    <property type="entry name" value="TRANSPORT PERMEASE PROTEIN"/>
    <property type="match status" value="1"/>
</dbReference>
<protein>
    <recommendedName>
        <fullName evidence="5">Transport permease protein</fullName>
    </recommendedName>
</protein>
<evidence type="ECO:0000256" key="1">
    <source>
        <dbReference type="ARBA" id="ARBA00004141"/>
    </source>
</evidence>
<reference evidence="7 8" key="1">
    <citation type="submission" date="2019-03" db="EMBL/GenBank/DDBJ databases">
        <title>Genomic Encyclopedia of Type Strains, Phase IV (KMG-IV): sequencing the most valuable type-strain genomes for metagenomic binning, comparative biology and taxonomic classification.</title>
        <authorList>
            <person name="Goeker M."/>
        </authorList>
    </citation>
    <scope>NUCLEOTIDE SEQUENCE [LARGE SCALE GENOMIC DNA]</scope>
    <source>
        <strain evidence="7 8">DSM 13575</strain>
    </source>
</reference>
<feature type="transmembrane region" description="Helical" evidence="5">
    <location>
        <begin position="72"/>
        <end position="96"/>
    </location>
</feature>
<evidence type="ECO:0000313" key="7">
    <source>
        <dbReference type="EMBL" id="TDX12879.1"/>
    </source>
</evidence>
<comment type="caution">
    <text evidence="5">Lacks conserved residue(s) required for the propagation of feature annotation.</text>
</comment>
<dbReference type="EMBL" id="SODZ01000013">
    <property type="protein sequence ID" value="TDX12879.1"/>
    <property type="molecule type" value="Genomic_DNA"/>
</dbReference>
<evidence type="ECO:0000256" key="5">
    <source>
        <dbReference type="RuleBase" id="RU361157"/>
    </source>
</evidence>
<evidence type="ECO:0000259" key="6">
    <source>
        <dbReference type="PROSITE" id="PS51012"/>
    </source>
</evidence>
<dbReference type="InterPro" id="IPR047817">
    <property type="entry name" value="ABC2_TM_bact-type"/>
</dbReference>
<dbReference type="GO" id="GO:0140359">
    <property type="term" value="F:ABC-type transporter activity"/>
    <property type="evidence" value="ECO:0007669"/>
    <property type="project" value="InterPro"/>
</dbReference>
<keyword evidence="4 5" id="KW-0472">Membrane</keyword>
<feature type="domain" description="ABC transmembrane type-2" evidence="6">
    <location>
        <begin position="1"/>
        <end position="99"/>
    </location>
</feature>
<name>A0A4R8ELU4_9BACT</name>
<comment type="subcellular location">
    <subcellularLocation>
        <location evidence="5">Cell membrane</location>
        <topology evidence="5">Multi-pass membrane protein</topology>
    </subcellularLocation>
    <subcellularLocation>
        <location evidence="1">Membrane</location>
        <topology evidence="1">Multi-pass membrane protein</topology>
    </subcellularLocation>
</comment>
<gene>
    <name evidence="7" type="ORF">C8D74_11324</name>
</gene>
<dbReference type="Pfam" id="PF01061">
    <property type="entry name" value="ABC2_membrane"/>
    <property type="match status" value="1"/>
</dbReference>
<sequence>MVIISVGLLLSSLYKNMVSAEAISQIIYQATIFLSGFYFEVTNTPWFIRWYVYFNPVTYLVDGMRKLMTGKVLVPVNIIVPVIWMLASILIFSMSYKGMVYREK</sequence>
<accession>A0A4R8ELU4</accession>
<dbReference type="Proteomes" id="UP000294817">
    <property type="component" value="Unassembled WGS sequence"/>
</dbReference>
<dbReference type="PROSITE" id="PS51012">
    <property type="entry name" value="ABC_TM2"/>
    <property type="match status" value="1"/>
</dbReference>
<dbReference type="GO" id="GO:0005886">
    <property type="term" value="C:plasma membrane"/>
    <property type="evidence" value="ECO:0007669"/>
    <property type="project" value="UniProtKB-SubCell"/>
</dbReference>